<evidence type="ECO:0000259" key="2">
    <source>
        <dbReference type="PROSITE" id="PS50851"/>
    </source>
</evidence>
<dbReference type="Pfam" id="PF01584">
    <property type="entry name" value="CheW"/>
    <property type="match status" value="1"/>
</dbReference>
<feature type="domain" description="CheW-like" evidence="2">
    <location>
        <begin position="71"/>
        <end position="208"/>
    </location>
</feature>
<dbReference type="AlphaFoldDB" id="I4BZP8"/>
<proteinExistence type="predicted"/>
<dbReference type="InterPro" id="IPR036061">
    <property type="entry name" value="CheW-like_dom_sf"/>
</dbReference>
<dbReference type="Gene3D" id="2.30.30.40">
    <property type="entry name" value="SH3 Domains"/>
    <property type="match status" value="1"/>
</dbReference>
<feature type="region of interest" description="Disordered" evidence="1">
    <location>
        <begin position="1"/>
        <end position="48"/>
    </location>
</feature>
<dbReference type="GO" id="GO:0006935">
    <property type="term" value="P:chemotaxis"/>
    <property type="evidence" value="ECO:0007669"/>
    <property type="project" value="InterPro"/>
</dbReference>
<sequence length="217" mass="24182">MTTPENLQSSAAETADGQSSASYGPAGQSADSSLQAMQSRTLTPAEKKRILKERARKLAQRAETQEKEEESLQIIEFMLAHERYGVDVEYVKEVYPLKDLTAIPCTPSFVLGIINVRGQVFSVVDIRDFFDLPKHEITASFRIIIVKNENMEFGILADSVIGEQKIPLNKIQVDMPSLKGIRSHYVKGVTSERLIIMDVEKLLSDESIIVHEEVGSS</sequence>
<dbReference type="SUPFAM" id="SSF50341">
    <property type="entry name" value="CheW-like"/>
    <property type="match status" value="1"/>
</dbReference>
<dbReference type="GO" id="GO:0007165">
    <property type="term" value="P:signal transduction"/>
    <property type="evidence" value="ECO:0007669"/>
    <property type="project" value="InterPro"/>
</dbReference>
<feature type="compositionally biased region" description="Polar residues" evidence="1">
    <location>
        <begin position="1"/>
        <end position="22"/>
    </location>
</feature>
<evidence type="ECO:0000256" key="1">
    <source>
        <dbReference type="SAM" id="MobiDB-lite"/>
    </source>
</evidence>
<dbReference type="SMART" id="SM00260">
    <property type="entry name" value="CheW"/>
    <property type="match status" value="1"/>
</dbReference>
<protein>
    <submittedName>
        <fullName evidence="3">Chemotaxis signal transduction protein</fullName>
    </submittedName>
</protein>
<dbReference type="KEGG" id="dti:Desti_0039"/>
<dbReference type="Proteomes" id="UP000006055">
    <property type="component" value="Chromosome"/>
</dbReference>
<dbReference type="eggNOG" id="COG0835">
    <property type="taxonomic scope" value="Bacteria"/>
</dbReference>
<dbReference type="GO" id="GO:0005829">
    <property type="term" value="C:cytosol"/>
    <property type="evidence" value="ECO:0007669"/>
    <property type="project" value="TreeGrafter"/>
</dbReference>
<dbReference type="InterPro" id="IPR002545">
    <property type="entry name" value="CheW-lke_dom"/>
</dbReference>
<evidence type="ECO:0000313" key="4">
    <source>
        <dbReference type="Proteomes" id="UP000006055"/>
    </source>
</evidence>
<keyword evidence="4" id="KW-1185">Reference proteome</keyword>
<dbReference type="InterPro" id="IPR039315">
    <property type="entry name" value="CheW"/>
</dbReference>
<feature type="compositionally biased region" description="Polar residues" evidence="1">
    <location>
        <begin position="29"/>
        <end position="42"/>
    </location>
</feature>
<evidence type="ECO:0000313" key="3">
    <source>
        <dbReference type="EMBL" id="AFM22789.1"/>
    </source>
</evidence>
<dbReference type="RefSeq" id="WP_014807948.1">
    <property type="nucleotide sequence ID" value="NC_018025.1"/>
</dbReference>
<accession>I4BZP8</accession>
<dbReference type="HOGENOM" id="CLU_048995_4_0_7"/>
<dbReference type="PANTHER" id="PTHR22617:SF23">
    <property type="entry name" value="CHEMOTAXIS PROTEIN CHEW"/>
    <property type="match status" value="1"/>
</dbReference>
<name>I4BZP8_DESTA</name>
<dbReference type="Gene3D" id="2.40.50.180">
    <property type="entry name" value="CheA-289, Domain 4"/>
    <property type="match status" value="1"/>
</dbReference>
<reference evidence="4" key="1">
    <citation type="submission" date="2012-06" db="EMBL/GenBank/DDBJ databases">
        <title>Complete sequence of chromosome of Desulfomonile tiedjei DSM 6799.</title>
        <authorList>
            <person name="Lucas S."/>
            <person name="Copeland A."/>
            <person name="Lapidus A."/>
            <person name="Glavina del Rio T."/>
            <person name="Dalin E."/>
            <person name="Tice H."/>
            <person name="Bruce D."/>
            <person name="Goodwin L."/>
            <person name="Pitluck S."/>
            <person name="Peters L."/>
            <person name="Ovchinnikova G."/>
            <person name="Zeytun A."/>
            <person name="Lu M."/>
            <person name="Kyrpides N."/>
            <person name="Mavromatis K."/>
            <person name="Ivanova N."/>
            <person name="Brettin T."/>
            <person name="Detter J.C."/>
            <person name="Han C."/>
            <person name="Larimer F."/>
            <person name="Land M."/>
            <person name="Hauser L."/>
            <person name="Markowitz V."/>
            <person name="Cheng J.-F."/>
            <person name="Hugenholtz P."/>
            <person name="Woyke T."/>
            <person name="Wu D."/>
            <person name="Spring S."/>
            <person name="Schroeder M."/>
            <person name="Brambilla E."/>
            <person name="Klenk H.-P."/>
            <person name="Eisen J.A."/>
        </authorList>
    </citation>
    <scope>NUCLEOTIDE SEQUENCE [LARGE SCALE GENOMIC DNA]</scope>
    <source>
        <strain evidence="4">ATCC 49306 / DSM 6799 / DCB-1</strain>
    </source>
</reference>
<gene>
    <name evidence="3" type="ordered locus">Desti_0039</name>
</gene>
<dbReference type="PROSITE" id="PS50851">
    <property type="entry name" value="CHEW"/>
    <property type="match status" value="1"/>
</dbReference>
<dbReference type="STRING" id="706587.Desti_0039"/>
<dbReference type="EMBL" id="CP003360">
    <property type="protein sequence ID" value="AFM22789.1"/>
    <property type="molecule type" value="Genomic_DNA"/>
</dbReference>
<dbReference type="PANTHER" id="PTHR22617">
    <property type="entry name" value="CHEMOTAXIS SENSOR HISTIDINE KINASE-RELATED"/>
    <property type="match status" value="1"/>
</dbReference>
<organism evidence="3 4">
    <name type="scientific">Desulfomonile tiedjei (strain ATCC 49306 / DSM 6799 / DCB-1)</name>
    <dbReference type="NCBI Taxonomy" id="706587"/>
    <lineage>
        <taxon>Bacteria</taxon>
        <taxon>Pseudomonadati</taxon>
        <taxon>Thermodesulfobacteriota</taxon>
        <taxon>Desulfomonilia</taxon>
        <taxon>Desulfomonilales</taxon>
        <taxon>Desulfomonilaceae</taxon>
        <taxon>Desulfomonile</taxon>
    </lineage>
</organism>